<dbReference type="InterPro" id="IPR010982">
    <property type="entry name" value="Lambda_DNA-bd_dom_sf"/>
</dbReference>
<dbReference type="Pfam" id="PF15943">
    <property type="entry name" value="YdaS_toxin"/>
    <property type="match status" value="1"/>
</dbReference>
<dbReference type="RefSeq" id="WP_151023578.1">
    <property type="nucleotide sequence ID" value="NZ_BAAAEB010000034.1"/>
</dbReference>
<organism evidence="2 3">
    <name type="scientific">Cupriavidus gilardii</name>
    <dbReference type="NCBI Taxonomy" id="82541"/>
    <lineage>
        <taxon>Bacteria</taxon>
        <taxon>Pseudomonadati</taxon>
        <taxon>Pseudomonadota</taxon>
        <taxon>Betaproteobacteria</taxon>
        <taxon>Burkholderiales</taxon>
        <taxon>Burkholderiaceae</taxon>
        <taxon>Cupriavidus</taxon>
    </lineage>
</organism>
<dbReference type="GO" id="GO:0003677">
    <property type="term" value="F:DNA binding"/>
    <property type="evidence" value="ECO:0007669"/>
    <property type="project" value="InterPro"/>
</dbReference>
<feature type="compositionally biased region" description="Basic and acidic residues" evidence="1">
    <location>
        <begin position="57"/>
        <end position="69"/>
    </location>
</feature>
<name>A0A849BJU5_9BURK</name>
<dbReference type="EMBL" id="JABEMD010000091">
    <property type="protein sequence ID" value="NNH14288.1"/>
    <property type="molecule type" value="Genomic_DNA"/>
</dbReference>
<feature type="region of interest" description="Disordered" evidence="1">
    <location>
        <begin position="54"/>
        <end position="80"/>
    </location>
</feature>
<comment type="caution">
    <text evidence="2">The sequence shown here is derived from an EMBL/GenBank/DDBJ whole genome shotgun (WGS) entry which is preliminary data.</text>
</comment>
<evidence type="ECO:0000256" key="1">
    <source>
        <dbReference type="SAM" id="MobiDB-lite"/>
    </source>
</evidence>
<gene>
    <name evidence="2" type="ORF">HLB16_25930</name>
</gene>
<dbReference type="SUPFAM" id="SSF47413">
    <property type="entry name" value="lambda repressor-like DNA-binding domains"/>
    <property type="match status" value="1"/>
</dbReference>
<evidence type="ECO:0000313" key="2">
    <source>
        <dbReference type="EMBL" id="NNH14288.1"/>
    </source>
</evidence>
<dbReference type="Proteomes" id="UP000542973">
    <property type="component" value="Unassembled WGS sequence"/>
</dbReference>
<evidence type="ECO:0000313" key="3">
    <source>
        <dbReference type="Proteomes" id="UP000542973"/>
    </source>
</evidence>
<proteinExistence type="predicted"/>
<dbReference type="Gene3D" id="1.10.260.40">
    <property type="entry name" value="lambda repressor-like DNA-binding domains"/>
    <property type="match status" value="1"/>
</dbReference>
<reference evidence="2 3" key="1">
    <citation type="submission" date="2020-05" db="EMBL/GenBank/DDBJ databases">
        <title>MicrobeNet Type strains.</title>
        <authorList>
            <person name="Nicholson A.C."/>
        </authorList>
    </citation>
    <scope>NUCLEOTIDE SEQUENCE [LARGE SCALE GENOMIC DNA]</scope>
    <source>
        <strain evidence="2 3">ATCC 700815</strain>
    </source>
</reference>
<dbReference type="AlphaFoldDB" id="A0A849BJU5"/>
<protein>
    <recommendedName>
        <fullName evidence="4">Helix-turn-helix domain-containing protein</fullName>
    </recommendedName>
</protein>
<dbReference type="InterPro" id="IPR031856">
    <property type="entry name" value="YdaS_toxin-like"/>
</dbReference>
<evidence type="ECO:0008006" key="4">
    <source>
        <dbReference type="Google" id="ProtNLM"/>
    </source>
</evidence>
<sequence length="80" mass="9105">MDESPWDKAIRLAQSQDKLAATLGVTQQTISYHQKKGGPIPTKYWRQLEIGLGMPRQEQRPDDWSDHWPELVPGSPEHAA</sequence>
<accession>A0A849BJU5</accession>